<dbReference type="AlphaFoldDB" id="A0AAT9H8Z0"/>
<gene>
    <name evidence="5" type="ORF">SHKM778_02180</name>
</gene>
<reference evidence="5" key="1">
    <citation type="submission" date="2024-06" db="EMBL/GenBank/DDBJ databases">
        <authorList>
            <consortium name="consrtm"/>
            <person name="Uemura M."/>
            <person name="Terahara T."/>
        </authorList>
    </citation>
    <scope>NUCLEOTIDE SEQUENCE</scope>
    <source>
        <strain evidence="5">KM77-8</strain>
    </source>
</reference>
<evidence type="ECO:0000259" key="4">
    <source>
        <dbReference type="PROSITE" id="PS50983"/>
    </source>
</evidence>
<dbReference type="Gene3D" id="3.40.50.1980">
    <property type="entry name" value="Nitrogenase molybdenum iron protein domain"/>
    <property type="match status" value="2"/>
</dbReference>
<feature type="region of interest" description="Disordered" evidence="2">
    <location>
        <begin position="402"/>
        <end position="492"/>
    </location>
</feature>
<dbReference type="EMBL" id="AP035768">
    <property type="protein sequence ID" value="BFO13830.1"/>
    <property type="molecule type" value="Genomic_DNA"/>
</dbReference>
<sequence length="517" mass="53150">MRRSGRRSAGASGRRALAPLALALALLTAACAGGGGSGTASSGTTPASASARAAAAEKRLAENTLVPLEGDAPVPELPVTVHSSDGREVNVRDASRILPLNGGIAEIVFTLGLGDRVVGRDITATFAEAEKLPQVTKAHDVSAEGVLSLHPTVVLADTDTGPKEALDQIRDAGVPVVVLDPATELSDVATRTTRVAGALGVPEAGKALNSRMAEDLAAAKAAVPEGSTPKVAFLYMRGSAAVYLMGGKGSGADSLIDAAGGVDAGVATGLDRPFTPLTSEALVAAAPDVILMMDKGLESVGGIDGLVDIPGIRQTPAGMNRRVVSLEDGVLLSFGPRTPWSSTSWCPNSTGTPRLGSVIGANLQGKRRGRRVVGRFAPITDLRPLAGLRVGRGVCGDLRPDRLAHGAAEGPPPAHGQGVHQEQAPAGLAVGTRRGRGRGRPLRGGCVRDLDPHQARRRVEGEPQAEAVTGDPAVPYGVRREFPDHEGDRARHVGRRRVAPLLHPPHGVTPGELRAPR</sequence>
<organism evidence="5">
    <name type="scientific">Streptomyces haneummycinicus</name>
    <dbReference type="NCBI Taxonomy" id="3074435"/>
    <lineage>
        <taxon>Bacteria</taxon>
        <taxon>Bacillati</taxon>
        <taxon>Actinomycetota</taxon>
        <taxon>Actinomycetes</taxon>
        <taxon>Kitasatosporales</taxon>
        <taxon>Streptomycetaceae</taxon>
        <taxon>Streptomyces</taxon>
    </lineage>
</organism>
<feature type="chain" id="PRO_5043826520" description="Fe/B12 periplasmic-binding domain-containing protein" evidence="3">
    <location>
        <begin position="33"/>
        <end position="517"/>
    </location>
</feature>
<name>A0AAT9H8Z0_9ACTN</name>
<feature type="compositionally biased region" description="Low complexity" evidence="2">
    <location>
        <begin position="39"/>
        <end position="54"/>
    </location>
</feature>
<feature type="region of interest" description="Disordered" evidence="2">
    <location>
        <begin position="35"/>
        <end position="54"/>
    </location>
</feature>
<evidence type="ECO:0000256" key="3">
    <source>
        <dbReference type="SAM" id="SignalP"/>
    </source>
</evidence>
<dbReference type="InterPro" id="IPR050902">
    <property type="entry name" value="ABC_Transporter_SBP"/>
</dbReference>
<dbReference type="PROSITE" id="PS50983">
    <property type="entry name" value="FE_B12_PBP"/>
    <property type="match status" value="1"/>
</dbReference>
<evidence type="ECO:0000313" key="5">
    <source>
        <dbReference type="EMBL" id="BFO13830.1"/>
    </source>
</evidence>
<reference evidence="5" key="2">
    <citation type="submission" date="2024-07" db="EMBL/GenBank/DDBJ databases">
        <title>Streptomyces haneummycinica sp. nov., a new antibiotic-producing actinobacterium isolated from marine sediment.</title>
        <authorList>
            <person name="Uemura M."/>
            <person name="Hamada M."/>
            <person name="Hirano S."/>
            <person name="Kobayashi K."/>
            <person name="Ohshiro T."/>
            <person name="Kobayashi T."/>
            <person name="Terahara T."/>
        </authorList>
    </citation>
    <scope>NUCLEOTIDE SEQUENCE</scope>
    <source>
        <strain evidence="5">KM77-8</strain>
    </source>
</reference>
<proteinExistence type="inferred from homology"/>
<accession>A0AAT9H8Z0</accession>
<feature type="domain" description="Fe/B12 periplasmic-binding" evidence="4">
    <location>
        <begin position="96"/>
        <end position="363"/>
    </location>
</feature>
<evidence type="ECO:0000256" key="1">
    <source>
        <dbReference type="ARBA" id="ARBA00008814"/>
    </source>
</evidence>
<dbReference type="InterPro" id="IPR002491">
    <property type="entry name" value="ABC_transptr_periplasmic_BD"/>
</dbReference>
<feature type="compositionally biased region" description="Basic and acidic residues" evidence="2">
    <location>
        <begin position="446"/>
        <end position="461"/>
    </location>
</feature>
<evidence type="ECO:0000256" key="2">
    <source>
        <dbReference type="SAM" id="MobiDB-lite"/>
    </source>
</evidence>
<dbReference type="PANTHER" id="PTHR30535">
    <property type="entry name" value="VITAMIN B12-BINDING PROTEIN"/>
    <property type="match status" value="1"/>
</dbReference>
<feature type="compositionally biased region" description="Basic and acidic residues" evidence="2">
    <location>
        <begin position="478"/>
        <end position="491"/>
    </location>
</feature>
<dbReference type="SUPFAM" id="SSF53807">
    <property type="entry name" value="Helical backbone' metal receptor"/>
    <property type="match status" value="1"/>
</dbReference>
<protein>
    <recommendedName>
        <fullName evidence="4">Fe/B12 periplasmic-binding domain-containing protein</fullName>
    </recommendedName>
</protein>
<dbReference type="PROSITE" id="PS51257">
    <property type="entry name" value="PROKAR_LIPOPROTEIN"/>
    <property type="match status" value="1"/>
</dbReference>
<keyword evidence="3" id="KW-0732">Signal</keyword>
<feature type="signal peptide" evidence="3">
    <location>
        <begin position="1"/>
        <end position="32"/>
    </location>
</feature>
<dbReference type="PANTHER" id="PTHR30535:SF4">
    <property type="entry name" value="HEMIN-BINDING PERIPLASMIC PROTEIN HMUT"/>
    <property type="match status" value="1"/>
</dbReference>
<dbReference type="Pfam" id="PF01497">
    <property type="entry name" value="Peripla_BP_2"/>
    <property type="match status" value="1"/>
</dbReference>
<comment type="similarity">
    <text evidence="1">Belongs to the bacterial solute-binding protein 8 family.</text>
</comment>